<dbReference type="Proteomes" id="UP000186684">
    <property type="component" value="Unassembled WGS sequence"/>
</dbReference>
<dbReference type="AlphaFoldDB" id="A0A1N7NSX8"/>
<gene>
    <name evidence="3" type="ORF">SAMN05421759_11033</name>
</gene>
<dbReference type="CDD" id="cd03046">
    <property type="entry name" value="GST_N_GTT1_like"/>
    <property type="match status" value="1"/>
</dbReference>
<sequence>MIDIHCLQYSRAVRVVWLMEDLGQGYNLIEYPRTDAFRAPPALAEVHELGKSPVVEDGKLVLAESATILRYLVDKFADTTHRPDTGTREFWQHEELFDYVESAFAAAAMGVLLPAMTGSAPSDDGSCRRLRCLPRGRTARPDRSWHRKGGGRGTAAWQGPGSAHPRFPEARARRHIPGSGRSWSGHADWPARPSRPSETGSDRRRSGRARGLPLRSSTSRPEARRPWGCDRNDSRPRGRHKARRRTGQIPLRRSS</sequence>
<keyword evidence="3" id="KW-0808">Transferase</keyword>
<organism evidence="3 4">
    <name type="scientific">Roseivivax lentus</name>
    <dbReference type="NCBI Taxonomy" id="633194"/>
    <lineage>
        <taxon>Bacteria</taxon>
        <taxon>Pseudomonadati</taxon>
        <taxon>Pseudomonadota</taxon>
        <taxon>Alphaproteobacteria</taxon>
        <taxon>Rhodobacterales</taxon>
        <taxon>Roseobacteraceae</taxon>
        <taxon>Roseivivax</taxon>
    </lineage>
</organism>
<feature type="domain" description="GST N-terminal" evidence="2">
    <location>
        <begin position="1"/>
        <end position="80"/>
    </location>
</feature>
<evidence type="ECO:0000259" key="2">
    <source>
        <dbReference type="PROSITE" id="PS50404"/>
    </source>
</evidence>
<dbReference type="Gene3D" id="3.40.30.10">
    <property type="entry name" value="Glutaredoxin"/>
    <property type="match status" value="1"/>
</dbReference>
<evidence type="ECO:0000313" key="3">
    <source>
        <dbReference type="EMBL" id="SIT01475.1"/>
    </source>
</evidence>
<dbReference type="InterPro" id="IPR036249">
    <property type="entry name" value="Thioredoxin-like_sf"/>
</dbReference>
<dbReference type="PROSITE" id="PS50404">
    <property type="entry name" value="GST_NTER"/>
    <property type="match status" value="1"/>
</dbReference>
<dbReference type="InterPro" id="IPR004045">
    <property type="entry name" value="Glutathione_S-Trfase_N"/>
</dbReference>
<dbReference type="EMBL" id="FTOQ01000010">
    <property type="protein sequence ID" value="SIT01475.1"/>
    <property type="molecule type" value="Genomic_DNA"/>
</dbReference>
<name>A0A1N7NSX8_9RHOB</name>
<evidence type="ECO:0000256" key="1">
    <source>
        <dbReference type="SAM" id="MobiDB-lite"/>
    </source>
</evidence>
<feature type="region of interest" description="Disordered" evidence="1">
    <location>
        <begin position="133"/>
        <end position="255"/>
    </location>
</feature>
<feature type="compositionally biased region" description="Basic and acidic residues" evidence="1">
    <location>
        <begin position="221"/>
        <end position="236"/>
    </location>
</feature>
<dbReference type="STRING" id="633194.SAMN05421759_11033"/>
<evidence type="ECO:0000313" key="4">
    <source>
        <dbReference type="Proteomes" id="UP000186684"/>
    </source>
</evidence>
<keyword evidence="4" id="KW-1185">Reference proteome</keyword>
<dbReference type="SUPFAM" id="SSF52833">
    <property type="entry name" value="Thioredoxin-like"/>
    <property type="match status" value="1"/>
</dbReference>
<dbReference type="PANTHER" id="PTHR44051:SF9">
    <property type="entry name" value="GLUTATHIONE S-TRANSFERASE 1"/>
    <property type="match status" value="1"/>
</dbReference>
<proteinExistence type="predicted"/>
<dbReference type="PANTHER" id="PTHR44051">
    <property type="entry name" value="GLUTATHIONE S-TRANSFERASE-RELATED"/>
    <property type="match status" value="1"/>
</dbReference>
<accession>A0A1N7NSX8</accession>
<dbReference type="Pfam" id="PF02798">
    <property type="entry name" value="GST_N"/>
    <property type="match status" value="1"/>
</dbReference>
<feature type="compositionally biased region" description="Basic residues" evidence="1">
    <location>
        <begin position="237"/>
        <end position="246"/>
    </location>
</feature>
<reference evidence="4" key="1">
    <citation type="submission" date="2017-01" db="EMBL/GenBank/DDBJ databases">
        <authorList>
            <person name="Varghese N."/>
            <person name="Submissions S."/>
        </authorList>
    </citation>
    <scope>NUCLEOTIDE SEQUENCE [LARGE SCALE GENOMIC DNA]</scope>
    <source>
        <strain evidence="4">DSM 29430</strain>
    </source>
</reference>
<dbReference type="GO" id="GO:0016740">
    <property type="term" value="F:transferase activity"/>
    <property type="evidence" value="ECO:0007669"/>
    <property type="project" value="UniProtKB-KW"/>
</dbReference>
<protein>
    <submittedName>
        <fullName evidence="3">Glutathione S-transferase, N-terminal domain</fullName>
    </submittedName>
</protein>